<gene>
    <name evidence="1" type="ORF">V6N11_058806</name>
</gene>
<keyword evidence="2" id="KW-1185">Reference proteome</keyword>
<evidence type="ECO:0000313" key="1">
    <source>
        <dbReference type="EMBL" id="KAK9044915.1"/>
    </source>
</evidence>
<sequence>MSEQMVADVVALNNVPFLDHAGTDPTLNTSSTAAMLTTLMTNKIGTIVVDTVVLNPVNVPIFPTKATDDIDKDMGKSFLSTASVMFEFKELVSKESPSHAVPSDKGTMVLVSRGTKRRSPCMRIPNTKNVDPYHLLQKIKLG</sequence>
<organism evidence="1 2">
    <name type="scientific">Hibiscus sabdariffa</name>
    <name type="common">roselle</name>
    <dbReference type="NCBI Taxonomy" id="183260"/>
    <lineage>
        <taxon>Eukaryota</taxon>
        <taxon>Viridiplantae</taxon>
        <taxon>Streptophyta</taxon>
        <taxon>Embryophyta</taxon>
        <taxon>Tracheophyta</taxon>
        <taxon>Spermatophyta</taxon>
        <taxon>Magnoliopsida</taxon>
        <taxon>eudicotyledons</taxon>
        <taxon>Gunneridae</taxon>
        <taxon>Pentapetalae</taxon>
        <taxon>rosids</taxon>
        <taxon>malvids</taxon>
        <taxon>Malvales</taxon>
        <taxon>Malvaceae</taxon>
        <taxon>Malvoideae</taxon>
        <taxon>Hibiscus</taxon>
    </lineage>
</organism>
<protein>
    <submittedName>
        <fullName evidence="1">Uncharacterized protein</fullName>
    </submittedName>
</protein>
<dbReference type="EMBL" id="JBBPBN010000002">
    <property type="protein sequence ID" value="KAK9044915.1"/>
    <property type="molecule type" value="Genomic_DNA"/>
</dbReference>
<reference evidence="1 2" key="1">
    <citation type="journal article" date="2024" name="G3 (Bethesda)">
        <title>Genome assembly of Hibiscus sabdariffa L. provides insights into metabolisms of medicinal natural products.</title>
        <authorList>
            <person name="Kim T."/>
        </authorList>
    </citation>
    <scope>NUCLEOTIDE SEQUENCE [LARGE SCALE GENOMIC DNA]</scope>
    <source>
        <strain evidence="1">TK-2024</strain>
        <tissue evidence="1">Old leaves</tissue>
    </source>
</reference>
<comment type="caution">
    <text evidence="1">The sequence shown here is derived from an EMBL/GenBank/DDBJ whole genome shotgun (WGS) entry which is preliminary data.</text>
</comment>
<accession>A0ABR2U5L2</accession>
<proteinExistence type="predicted"/>
<name>A0ABR2U5L2_9ROSI</name>
<dbReference type="Proteomes" id="UP001396334">
    <property type="component" value="Unassembled WGS sequence"/>
</dbReference>
<evidence type="ECO:0000313" key="2">
    <source>
        <dbReference type="Proteomes" id="UP001396334"/>
    </source>
</evidence>